<proteinExistence type="predicted"/>
<dbReference type="Proteomes" id="UP001183176">
    <property type="component" value="Unassembled WGS sequence"/>
</dbReference>
<protein>
    <submittedName>
        <fullName evidence="2">IS982 family transposase</fullName>
    </submittedName>
</protein>
<gene>
    <name evidence="1" type="ORF">RM423_14810</name>
    <name evidence="2" type="ORF">RM423_25210</name>
</gene>
<organism evidence="2 3">
    <name type="scientific">Jatrophihabitans lederbergiae</name>
    <dbReference type="NCBI Taxonomy" id="3075547"/>
    <lineage>
        <taxon>Bacteria</taxon>
        <taxon>Bacillati</taxon>
        <taxon>Actinomycetota</taxon>
        <taxon>Actinomycetes</taxon>
        <taxon>Jatrophihabitantales</taxon>
        <taxon>Jatrophihabitantaceae</taxon>
        <taxon>Jatrophihabitans</taxon>
    </lineage>
</organism>
<evidence type="ECO:0000313" key="2">
    <source>
        <dbReference type="EMBL" id="MDT0264643.1"/>
    </source>
</evidence>
<keyword evidence="3" id="KW-1185">Reference proteome</keyword>
<accession>A0ABU2JIU3</accession>
<dbReference type="EMBL" id="JAVREH010000259">
    <property type="protein sequence ID" value="MDT0264643.1"/>
    <property type="molecule type" value="Genomic_DNA"/>
</dbReference>
<name>A0ABU2JIU3_9ACTN</name>
<evidence type="ECO:0000313" key="1">
    <source>
        <dbReference type="EMBL" id="MDT0262664.1"/>
    </source>
</evidence>
<reference evidence="2" key="2">
    <citation type="submission" date="2024-05" db="EMBL/GenBank/DDBJ databases">
        <title>30 novel species of actinomycetes from the DSMZ collection.</title>
        <authorList>
            <person name="Nouioui I."/>
        </authorList>
    </citation>
    <scope>NUCLEOTIDE SEQUENCE</scope>
    <source>
        <strain evidence="2">DSM 44399</strain>
    </source>
</reference>
<comment type="caution">
    <text evidence="2">The sequence shown here is derived from an EMBL/GenBank/DDBJ whole genome shotgun (WGS) entry which is preliminary data.</text>
</comment>
<dbReference type="EMBL" id="JAVREH010000021">
    <property type="protein sequence ID" value="MDT0262664.1"/>
    <property type="molecule type" value="Genomic_DNA"/>
</dbReference>
<sequence length="42" mass="4720">MTNNLDALLTALYVELDDRVLPALGWSRDHLPGRKPELTDAE</sequence>
<reference evidence="3" key="1">
    <citation type="submission" date="2023-07" db="EMBL/GenBank/DDBJ databases">
        <title>30 novel species of actinomycetes from the DSMZ collection.</title>
        <authorList>
            <person name="Nouioui I."/>
        </authorList>
    </citation>
    <scope>NUCLEOTIDE SEQUENCE [LARGE SCALE GENOMIC DNA]</scope>
    <source>
        <strain evidence="1 3">DSM 44399</strain>
    </source>
</reference>
<feature type="non-terminal residue" evidence="2">
    <location>
        <position position="42"/>
    </location>
</feature>
<evidence type="ECO:0000313" key="3">
    <source>
        <dbReference type="Proteomes" id="UP001183176"/>
    </source>
</evidence>